<sequence>SRVGPTRPSNNTFRSGAREGLGWGPPSAFIFTGACTNRGKTRWACVGARWPHEVGSEGQGVSNGNPRTSARAAASWLWGVNVRHVRSVGKGDTGAL</sequence>
<proteinExistence type="predicted"/>
<dbReference type="AlphaFoldDB" id="A0A9N7Y5I6"/>
<feature type="non-terminal residue" evidence="2">
    <location>
        <position position="1"/>
    </location>
</feature>
<dbReference type="EMBL" id="CADEAL010000060">
    <property type="protein sequence ID" value="CAB1413581.1"/>
    <property type="molecule type" value="Genomic_DNA"/>
</dbReference>
<dbReference type="Proteomes" id="UP001153269">
    <property type="component" value="Unassembled WGS sequence"/>
</dbReference>
<evidence type="ECO:0000313" key="3">
    <source>
        <dbReference type="Proteomes" id="UP001153269"/>
    </source>
</evidence>
<keyword evidence="3" id="KW-1185">Reference proteome</keyword>
<evidence type="ECO:0000313" key="2">
    <source>
        <dbReference type="EMBL" id="CAB1413581.1"/>
    </source>
</evidence>
<name>A0A9N7Y5I6_PLEPL</name>
<comment type="caution">
    <text evidence="2">The sequence shown here is derived from an EMBL/GenBank/DDBJ whole genome shotgun (WGS) entry which is preliminary data.</text>
</comment>
<organism evidence="2 3">
    <name type="scientific">Pleuronectes platessa</name>
    <name type="common">European plaice</name>
    <dbReference type="NCBI Taxonomy" id="8262"/>
    <lineage>
        <taxon>Eukaryota</taxon>
        <taxon>Metazoa</taxon>
        <taxon>Chordata</taxon>
        <taxon>Craniata</taxon>
        <taxon>Vertebrata</taxon>
        <taxon>Euteleostomi</taxon>
        <taxon>Actinopterygii</taxon>
        <taxon>Neopterygii</taxon>
        <taxon>Teleostei</taxon>
        <taxon>Neoteleostei</taxon>
        <taxon>Acanthomorphata</taxon>
        <taxon>Carangaria</taxon>
        <taxon>Pleuronectiformes</taxon>
        <taxon>Pleuronectoidei</taxon>
        <taxon>Pleuronectidae</taxon>
        <taxon>Pleuronectes</taxon>
    </lineage>
</organism>
<evidence type="ECO:0000256" key="1">
    <source>
        <dbReference type="SAM" id="MobiDB-lite"/>
    </source>
</evidence>
<reference evidence="2" key="1">
    <citation type="submission" date="2020-03" db="EMBL/GenBank/DDBJ databases">
        <authorList>
            <person name="Weist P."/>
        </authorList>
    </citation>
    <scope>NUCLEOTIDE SEQUENCE</scope>
</reference>
<gene>
    <name evidence="2" type="ORF">PLEPLA_LOCUS1281</name>
</gene>
<protein>
    <submittedName>
        <fullName evidence="2">Uncharacterized protein</fullName>
    </submittedName>
</protein>
<accession>A0A9N7Y5I6</accession>
<feature type="region of interest" description="Disordered" evidence="1">
    <location>
        <begin position="1"/>
        <end position="22"/>
    </location>
</feature>